<accession>C9RPC3</accession>
<evidence type="ECO:0000313" key="1">
    <source>
        <dbReference type="EMBL" id="ACX74587.1"/>
    </source>
</evidence>
<reference evidence="1 4" key="1">
    <citation type="submission" date="2009-10" db="EMBL/GenBank/DDBJ databases">
        <title>Complete sequence of Fibrobacter succinogenes subsp. succinogenes S85.</title>
        <authorList>
            <consortium name="US DOE Joint Genome Institute"/>
            <person name="Lucas S."/>
            <person name="Copeland A."/>
            <person name="Lapidus A."/>
            <person name="Glavina del Rio T."/>
            <person name="Tice H."/>
            <person name="Bruce D."/>
            <person name="Goodwin L."/>
            <person name="Pitluck S."/>
            <person name="Chertkov O."/>
            <person name="Detter J.C."/>
            <person name="Han C."/>
            <person name="Tapia R."/>
            <person name="Larimer F."/>
            <person name="Land M."/>
            <person name="Hauser L."/>
            <person name="Kyrpides N."/>
            <person name="Mikhailova N."/>
            <person name="Weimer P.J."/>
            <person name="Stevenson D.M."/>
            <person name="Boyum J."/>
            <person name="Brumm P.I."/>
            <person name="Mead D."/>
        </authorList>
    </citation>
    <scope>NUCLEOTIDE SEQUENCE [LARGE SCALE GENOMIC DNA]</scope>
    <source>
        <strain evidence="4">ATCC 19169 / S85</strain>
        <strain evidence="1">S85</strain>
    </source>
</reference>
<dbReference type="STRING" id="59374.FSU_1428"/>
<dbReference type="KEGG" id="fsc:FSU_1428"/>
<evidence type="ECO:0000313" key="4">
    <source>
        <dbReference type="Proteomes" id="UP000001497"/>
    </source>
</evidence>
<gene>
    <name evidence="1" type="ordered locus">Fisuc_0982</name>
    <name evidence="2" type="ordered locus">FSU_1428</name>
</gene>
<dbReference type="GO" id="GO:0047355">
    <property type="term" value="F:CDP-glycerol glycerophosphotransferase activity"/>
    <property type="evidence" value="ECO:0007669"/>
    <property type="project" value="InterPro"/>
</dbReference>
<evidence type="ECO:0000313" key="2">
    <source>
        <dbReference type="EMBL" id="ADL25698.1"/>
    </source>
</evidence>
<dbReference type="InterPro" id="IPR007554">
    <property type="entry name" value="Glycerophosphate_synth"/>
</dbReference>
<dbReference type="Pfam" id="PF04464">
    <property type="entry name" value="Glyphos_transf"/>
    <property type="match status" value="1"/>
</dbReference>
<dbReference type="Proteomes" id="UP000001497">
    <property type="component" value="Chromosome"/>
</dbReference>
<reference evidence="2" key="3">
    <citation type="submission" date="2010-08" db="EMBL/GenBank/DDBJ databases">
        <authorList>
            <person name="Durkin A.S."/>
            <person name="Nelson K.E."/>
            <person name="Morrison M."/>
            <person name="Forsberg C.W."/>
            <person name="Wilson D.B."/>
            <person name="Russell J.B."/>
            <person name="Cann I.K.O."/>
            <person name="Mackie R.I."/>
            <person name="White B.A."/>
        </authorList>
    </citation>
    <scope>NUCLEOTIDE SEQUENCE</scope>
    <source>
        <strain evidence="2">S85</strain>
    </source>
</reference>
<proteinExistence type="predicted"/>
<dbReference type="HOGENOM" id="CLU_043646_0_0_0"/>
<reference evidence="3" key="2">
    <citation type="submission" date="2010-08" db="EMBL/GenBank/DDBJ databases">
        <title>Complete sequence of Fibrobacter succinogenes subsp. succinogenes S85.</title>
        <authorList>
            <person name="Durkin A.S."/>
            <person name="Nelson K.E."/>
            <person name="Morrison M."/>
            <person name="Forsberg C.W."/>
            <person name="Wilson D.B."/>
            <person name="Russell J.B."/>
            <person name="Cann I.K.O."/>
            <person name="Mackie R.I."/>
            <person name="White B.A."/>
        </authorList>
    </citation>
    <scope>NUCLEOTIDE SEQUENCE [LARGE SCALE GENOMIC DNA]</scope>
    <source>
        <strain evidence="3">ATCC 19169 / S85</strain>
    </source>
</reference>
<dbReference type="eggNOG" id="COG1887">
    <property type="taxonomic scope" value="Bacteria"/>
</dbReference>
<dbReference type="eggNOG" id="COG0859">
    <property type="taxonomic scope" value="Bacteria"/>
</dbReference>
<dbReference type="OrthoDB" id="2334812at2"/>
<keyword evidence="4" id="KW-1185">Reference proteome</keyword>
<evidence type="ECO:0000313" key="3">
    <source>
        <dbReference type="Proteomes" id="UP000000517"/>
    </source>
</evidence>
<dbReference type="EMBL" id="CP002158">
    <property type="protein sequence ID" value="ADL25698.1"/>
    <property type="molecule type" value="Genomic_DNA"/>
</dbReference>
<dbReference type="GO" id="GO:0016020">
    <property type="term" value="C:membrane"/>
    <property type="evidence" value="ECO:0007669"/>
    <property type="project" value="InterPro"/>
</dbReference>
<sequence length="456" mass="54194">MMSNLKNKIRYYEIVIYNKIILTKAYSLLRNFLLRHKYDDLPAKYENVLQNVQAKASRGEKINVAFYILETNKWKYEGIYRLLEKDSRFNPYIVVVPYAAGAIIQSNFVPHMLQVYRYFKDRGYNVFLPYSEKENRVLSRAEAKELNPDILFHMNCWHEYGRFVDFGYERNMDCLQAYVPYAWMISNRYIEHFNRDFHNKLWKIFYETPLHVQMAKEHAINKGVNAVASGYPLLDEFFFPRKPPVDVWKPQEKKKKRIIWAPHHHMLEKNRCANFLDICDFMVEMAKKYADEVQFVFKPHPELAKKLDSAIPGWNKERREAYYKLWETMPNTQVCLDEYVDLFLTSDAMIQDCGSFTAEYTSTYKPMLFLIANPGVVRDWNECGKAILDHIYTSEKGKEIEKFIKQVVIDGDDYMKEERYAFVDAYLRPQNPNGASVAIYEYLLDSLKMPKKKENA</sequence>
<dbReference type="Proteomes" id="UP000000517">
    <property type="component" value="Chromosome"/>
</dbReference>
<protein>
    <recommendedName>
        <fullName evidence="5">CDP-Glycerol:Poly(Glycerophosphate) glycerophosphotransferase</fullName>
    </recommendedName>
</protein>
<name>C9RPC3_FIBSS</name>
<dbReference type="Gene3D" id="3.40.50.12580">
    <property type="match status" value="1"/>
</dbReference>
<dbReference type="InterPro" id="IPR043148">
    <property type="entry name" value="TagF_C"/>
</dbReference>
<dbReference type="EMBL" id="CP001792">
    <property type="protein sequence ID" value="ACX74587.1"/>
    <property type="molecule type" value="Genomic_DNA"/>
</dbReference>
<dbReference type="SUPFAM" id="SSF53756">
    <property type="entry name" value="UDP-Glycosyltransferase/glycogen phosphorylase"/>
    <property type="match status" value="1"/>
</dbReference>
<organism evidence="2 3">
    <name type="scientific">Fibrobacter succinogenes (strain ATCC 19169 / S85)</name>
    <dbReference type="NCBI Taxonomy" id="59374"/>
    <lineage>
        <taxon>Bacteria</taxon>
        <taxon>Pseudomonadati</taxon>
        <taxon>Fibrobacterota</taxon>
        <taxon>Fibrobacteria</taxon>
        <taxon>Fibrobacterales</taxon>
        <taxon>Fibrobacteraceae</taxon>
        <taxon>Fibrobacter</taxon>
    </lineage>
</organism>
<dbReference type="RefSeq" id="WP_014545720.1">
    <property type="nucleotide sequence ID" value="NC_013410.1"/>
</dbReference>
<evidence type="ECO:0008006" key="5">
    <source>
        <dbReference type="Google" id="ProtNLM"/>
    </source>
</evidence>
<dbReference type="KEGG" id="fsu:Fisuc_0982"/>
<dbReference type="AlphaFoldDB" id="C9RPC3"/>